<reference evidence="1 2" key="1">
    <citation type="journal article" date="2019" name="Int. J. Syst. Evol. Microbiol.">
        <title>The Global Catalogue of Microorganisms (GCM) 10K type strain sequencing project: providing services to taxonomists for standard genome sequencing and annotation.</title>
        <authorList>
            <consortium name="The Broad Institute Genomics Platform"/>
            <consortium name="The Broad Institute Genome Sequencing Center for Infectious Disease"/>
            <person name="Wu L."/>
            <person name="Ma J."/>
        </authorList>
    </citation>
    <scope>NUCLEOTIDE SEQUENCE [LARGE SCALE GENOMIC DNA]</scope>
    <source>
        <strain evidence="1 2">JCM 3380</strain>
    </source>
</reference>
<sequence>MVVADVPWRSVAVPGDVEQVRYAVADGERAVFPVRGVDGVRRLVVGGGGGTEVVGGGGGVLRGVLAGSTLVVQDQDVAGVARVSTVDLKTGVKRVLVEKVRLGALVAVDGLVVLQEGQECLRVFAGAGEGVAHCPPEGSTISLLTAGPRDVRWRETAPAEACANWFRLEPGGRPQRVEAGEGACRAVGATWLDGWEITTGVTPYEAGAAYPGPLVARRDGREFALDTTVLDAEVCGRHLYWLSRPRYPDQLGEVVRWRPGADRVEVLDTGGPAWPPRCVNGTLAVSTAGPRLLVLAEP</sequence>
<accession>A0ABN0UN60</accession>
<evidence type="ECO:0000313" key="2">
    <source>
        <dbReference type="Proteomes" id="UP001500416"/>
    </source>
</evidence>
<dbReference type="EMBL" id="BAAABU010000024">
    <property type="protein sequence ID" value="GAA0256155.1"/>
    <property type="molecule type" value="Genomic_DNA"/>
</dbReference>
<dbReference type="Proteomes" id="UP001500416">
    <property type="component" value="Unassembled WGS sequence"/>
</dbReference>
<organism evidence="1 2">
    <name type="scientific">Saccharothrix mutabilis subsp. mutabilis</name>
    <dbReference type="NCBI Taxonomy" id="66855"/>
    <lineage>
        <taxon>Bacteria</taxon>
        <taxon>Bacillati</taxon>
        <taxon>Actinomycetota</taxon>
        <taxon>Actinomycetes</taxon>
        <taxon>Pseudonocardiales</taxon>
        <taxon>Pseudonocardiaceae</taxon>
        <taxon>Saccharothrix</taxon>
    </lineage>
</organism>
<comment type="caution">
    <text evidence="1">The sequence shown here is derived from an EMBL/GenBank/DDBJ whole genome shotgun (WGS) entry which is preliminary data.</text>
</comment>
<evidence type="ECO:0000313" key="1">
    <source>
        <dbReference type="EMBL" id="GAA0256155.1"/>
    </source>
</evidence>
<name>A0ABN0UN60_9PSEU</name>
<keyword evidence="2" id="KW-1185">Reference proteome</keyword>
<gene>
    <name evidence="1" type="ORF">GCM10010492_66310</name>
</gene>
<proteinExistence type="predicted"/>
<protein>
    <submittedName>
        <fullName evidence="1">Uncharacterized protein</fullName>
    </submittedName>
</protein>